<dbReference type="EnsemblMetazoa" id="OVOC46.2">
    <property type="protein sequence ID" value="OVOC46.2"/>
    <property type="gene ID" value="WBGene00236855"/>
</dbReference>
<keyword evidence="2" id="KW-1185">Reference proteome</keyword>
<proteinExistence type="predicted"/>
<sequence length="407" mass="46883">MPLLNNLWRHNIMDMKSFIVLSFVLYQVISLNIISTVEVINEKSNESTNYDYKKLFTATSIRNAISKYLTREDLKTVTTIKEMADFANSELNHRLRLLHFRHGKITVSSMQEAIKYLSRRDFVDLRYDEWIADTCILFGDKDPMNITGMLQYNFIVAITSRKDHLKVEWNFDKINEFASNDGEGTLINGMIYPCDCIPCGEFPVSCLSVEDIKDSRFHPSVYKTLVFSKNQVKLAIVISGSGQSTKEKAENRALMTAQILRLDLGDMPICIVAQSDTRKNEKANLINKLEEDVVLLFYYHEISASTFVVDTKDEEILRKKFLEWKEKLNFLNSHQTFAFHFTMINGTEPENSEEIFGDTFPNIPLNTLRLLSDQSITGVDYRDHYKIGPVYAIVGLLKFGSEEDFSE</sequence>
<organism evidence="1 2">
    <name type="scientific">Onchocerca volvulus</name>
    <dbReference type="NCBI Taxonomy" id="6282"/>
    <lineage>
        <taxon>Eukaryota</taxon>
        <taxon>Metazoa</taxon>
        <taxon>Ecdysozoa</taxon>
        <taxon>Nematoda</taxon>
        <taxon>Chromadorea</taxon>
        <taxon>Rhabditida</taxon>
        <taxon>Spirurina</taxon>
        <taxon>Spiruromorpha</taxon>
        <taxon>Filarioidea</taxon>
        <taxon>Onchocercidae</taxon>
        <taxon>Onchocerca</taxon>
    </lineage>
</organism>
<evidence type="ECO:0000313" key="2">
    <source>
        <dbReference type="Proteomes" id="UP000024404"/>
    </source>
</evidence>
<reference evidence="2" key="1">
    <citation type="submission" date="2013-10" db="EMBL/GenBank/DDBJ databases">
        <title>Genome sequencing of Onchocerca volvulus.</title>
        <authorList>
            <person name="Cotton J."/>
            <person name="Tsai J."/>
            <person name="Stanley E."/>
            <person name="Tracey A."/>
            <person name="Holroyd N."/>
            <person name="Lustigman S."/>
            <person name="Berriman M."/>
        </authorList>
    </citation>
    <scope>NUCLEOTIDE SEQUENCE</scope>
</reference>
<dbReference type="Proteomes" id="UP000024404">
    <property type="component" value="Unassembled WGS sequence"/>
</dbReference>
<accession>A0A2K6W3F7</accession>
<evidence type="ECO:0000313" key="1">
    <source>
        <dbReference type="EnsemblMetazoa" id="OVOC46.1"/>
    </source>
</evidence>
<dbReference type="AlphaFoldDB" id="A0A2K6W3F7"/>
<dbReference type="EnsemblMetazoa" id="OVOC46.1">
    <property type="protein sequence ID" value="OVOC46.1"/>
    <property type="gene ID" value="WBGene00236855"/>
</dbReference>
<name>A0A2K6W3F7_ONCVO</name>
<protein>
    <submittedName>
        <fullName evidence="1">Uncharacterized protein</fullName>
    </submittedName>
</protein>
<reference evidence="1" key="2">
    <citation type="submission" date="2018-02" db="UniProtKB">
        <authorList>
            <consortium name="EnsemblMetazoa"/>
        </authorList>
    </citation>
    <scope>IDENTIFICATION</scope>
</reference>
<dbReference type="EMBL" id="CMVM020000017">
    <property type="status" value="NOT_ANNOTATED_CDS"/>
    <property type="molecule type" value="Genomic_DNA"/>
</dbReference>